<name>A0ABP6T2D1_9ACTN</name>
<evidence type="ECO:0000313" key="2">
    <source>
        <dbReference type="EMBL" id="GAA3390701.1"/>
    </source>
</evidence>
<evidence type="ECO:0000256" key="1">
    <source>
        <dbReference type="SAM" id="MobiDB-lite"/>
    </source>
</evidence>
<keyword evidence="3" id="KW-1185">Reference proteome</keyword>
<feature type="compositionally biased region" description="Pro residues" evidence="1">
    <location>
        <begin position="272"/>
        <end position="287"/>
    </location>
</feature>
<gene>
    <name evidence="2" type="ORF">GCM10020369_45660</name>
</gene>
<dbReference type="EMBL" id="BAAAYN010000029">
    <property type="protein sequence ID" value="GAA3390701.1"/>
    <property type="molecule type" value="Genomic_DNA"/>
</dbReference>
<evidence type="ECO:0000313" key="3">
    <source>
        <dbReference type="Proteomes" id="UP001501676"/>
    </source>
</evidence>
<feature type="region of interest" description="Disordered" evidence="1">
    <location>
        <begin position="189"/>
        <end position="298"/>
    </location>
</feature>
<comment type="caution">
    <text evidence="2">The sequence shown here is derived from an EMBL/GenBank/DDBJ whole genome shotgun (WGS) entry which is preliminary data.</text>
</comment>
<sequence length="298" mass="30565">MTSTPSTTARAQETAGAAQQEGAALARHAKDSGADVARTASDQASQVTAEAKAQATDLLRTTRDEVSTQVDAQRRRIVDVLRTTGDELGSTGDQSALTAELSQRASTYARRFADYLDERGPDAVLDDVRSFARRRPGTFLLLAGAAGVVAGRVFRSVSAASGGDSGGGSTSSASLVDERSTYSGYSDTTYSGLGVGTTETVPPVPPVTPRHAEDTAIGVAEVPPATGTVPTGYPVSDPYPPVDPYPATAPGYSTGAPGTDPAYTPGDAAYPAAPPGAPATEPLPPVDDPYRDPREGRP</sequence>
<proteinExistence type="predicted"/>
<dbReference type="Proteomes" id="UP001501676">
    <property type="component" value="Unassembled WGS sequence"/>
</dbReference>
<feature type="region of interest" description="Disordered" evidence="1">
    <location>
        <begin position="1"/>
        <end position="48"/>
    </location>
</feature>
<accession>A0ABP6T2D1</accession>
<feature type="compositionally biased region" description="Basic and acidic residues" evidence="1">
    <location>
        <begin position="288"/>
        <end position="298"/>
    </location>
</feature>
<organism evidence="2 3">
    <name type="scientific">Cryptosporangium minutisporangium</name>
    <dbReference type="NCBI Taxonomy" id="113569"/>
    <lineage>
        <taxon>Bacteria</taxon>
        <taxon>Bacillati</taxon>
        <taxon>Actinomycetota</taxon>
        <taxon>Actinomycetes</taxon>
        <taxon>Cryptosporangiales</taxon>
        <taxon>Cryptosporangiaceae</taxon>
        <taxon>Cryptosporangium</taxon>
    </lineage>
</organism>
<protein>
    <recommendedName>
        <fullName evidence="4">DUF3618 domain-containing protein</fullName>
    </recommendedName>
</protein>
<reference evidence="3" key="1">
    <citation type="journal article" date="2019" name="Int. J. Syst. Evol. Microbiol.">
        <title>The Global Catalogue of Microorganisms (GCM) 10K type strain sequencing project: providing services to taxonomists for standard genome sequencing and annotation.</title>
        <authorList>
            <consortium name="The Broad Institute Genomics Platform"/>
            <consortium name="The Broad Institute Genome Sequencing Center for Infectious Disease"/>
            <person name="Wu L."/>
            <person name="Ma J."/>
        </authorList>
    </citation>
    <scope>NUCLEOTIDE SEQUENCE [LARGE SCALE GENOMIC DNA]</scope>
    <source>
        <strain evidence="3">JCM 9458</strain>
    </source>
</reference>
<feature type="compositionally biased region" description="Low complexity" evidence="1">
    <location>
        <begin position="260"/>
        <end position="271"/>
    </location>
</feature>
<dbReference type="RefSeq" id="WP_345730216.1">
    <property type="nucleotide sequence ID" value="NZ_BAAAYN010000029.1"/>
</dbReference>
<evidence type="ECO:0008006" key="4">
    <source>
        <dbReference type="Google" id="ProtNLM"/>
    </source>
</evidence>
<feature type="compositionally biased region" description="Low complexity" evidence="1">
    <location>
        <begin position="189"/>
        <end position="201"/>
    </location>
</feature>
<feature type="compositionally biased region" description="Low complexity" evidence="1">
    <location>
        <begin position="7"/>
        <end position="26"/>
    </location>
</feature>